<dbReference type="PANTHER" id="PTHR33867">
    <property type="entry name" value="RIBOSOME MATURATION FACTOR RIMP"/>
    <property type="match status" value="1"/>
</dbReference>
<keyword evidence="3" id="KW-1185">Reference proteome</keyword>
<name>A0A2S0WEL5_9CORY</name>
<dbReference type="HAMAP" id="MF_01077">
    <property type="entry name" value="RimP"/>
    <property type="match status" value="1"/>
</dbReference>
<dbReference type="OrthoDB" id="9805006at2"/>
<dbReference type="Pfam" id="PF02576">
    <property type="entry name" value="RimP_N"/>
    <property type="match status" value="1"/>
</dbReference>
<comment type="similarity">
    <text evidence="1">Belongs to the RimP family.</text>
</comment>
<dbReference type="GO" id="GO:0006412">
    <property type="term" value="P:translation"/>
    <property type="evidence" value="ECO:0007669"/>
    <property type="project" value="TreeGrafter"/>
</dbReference>
<gene>
    <name evidence="1" type="primary">rimP</name>
    <name evidence="2" type="ORF">C3E79_06815</name>
</gene>
<dbReference type="Gene3D" id="3.30.300.70">
    <property type="entry name" value="RimP-like superfamily, N-terminal"/>
    <property type="match status" value="1"/>
</dbReference>
<dbReference type="InterPro" id="IPR035956">
    <property type="entry name" value="RimP_N_sf"/>
</dbReference>
<proteinExistence type="inferred from homology"/>
<dbReference type="NCBIfam" id="NF000930">
    <property type="entry name" value="PRK00092.2-2"/>
    <property type="match status" value="1"/>
</dbReference>
<reference evidence="3" key="1">
    <citation type="submission" date="2018-01" db="EMBL/GenBank/DDBJ databases">
        <authorList>
            <person name="Li J."/>
        </authorList>
    </citation>
    <scope>NUCLEOTIDE SEQUENCE [LARGE SCALE GENOMIC DNA]</scope>
    <source>
        <strain evidence="3">2184</strain>
    </source>
</reference>
<dbReference type="RefSeq" id="WP_108404236.1">
    <property type="nucleotide sequence ID" value="NZ_CP026948.1"/>
</dbReference>
<dbReference type="GO" id="GO:0005829">
    <property type="term" value="C:cytosol"/>
    <property type="evidence" value="ECO:0007669"/>
    <property type="project" value="TreeGrafter"/>
</dbReference>
<organism evidence="2 3">
    <name type="scientific">Corynebacterium liangguodongii</name>
    <dbReference type="NCBI Taxonomy" id="2079535"/>
    <lineage>
        <taxon>Bacteria</taxon>
        <taxon>Bacillati</taxon>
        <taxon>Actinomycetota</taxon>
        <taxon>Actinomycetes</taxon>
        <taxon>Mycobacteriales</taxon>
        <taxon>Corynebacteriaceae</taxon>
        <taxon>Corynebacterium</taxon>
    </lineage>
</organism>
<comment type="subcellular location">
    <subcellularLocation>
        <location evidence="1">Cytoplasm</location>
    </subcellularLocation>
</comment>
<dbReference type="EMBL" id="CP026948">
    <property type="protein sequence ID" value="AWB84227.1"/>
    <property type="molecule type" value="Genomic_DNA"/>
</dbReference>
<dbReference type="PANTHER" id="PTHR33867:SF1">
    <property type="entry name" value="RIBOSOME MATURATION FACTOR RIMP"/>
    <property type="match status" value="1"/>
</dbReference>
<comment type="function">
    <text evidence="1">Required for maturation of 30S ribosomal subunits.</text>
</comment>
<dbReference type="Proteomes" id="UP000244754">
    <property type="component" value="Chromosome"/>
</dbReference>
<evidence type="ECO:0000313" key="3">
    <source>
        <dbReference type="Proteomes" id="UP000244754"/>
    </source>
</evidence>
<keyword evidence="1" id="KW-0690">Ribosome biogenesis</keyword>
<dbReference type="InterPro" id="IPR028989">
    <property type="entry name" value="RimP_N"/>
</dbReference>
<dbReference type="GO" id="GO:0000028">
    <property type="term" value="P:ribosomal small subunit assembly"/>
    <property type="evidence" value="ECO:0007669"/>
    <property type="project" value="TreeGrafter"/>
</dbReference>
<evidence type="ECO:0000256" key="1">
    <source>
        <dbReference type="HAMAP-Rule" id="MF_01077"/>
    </source>
</evidence>
<protein>
    <recommendedName>
        <fullName evidence="1">Ribosome maturation factor RimP</fullName>
    </recommendedName>
</protein>
<dbReference type="AlphaFoldDB" id="A0A2S0WEL5"/>
<sequence>MALPKPEDLRSMIEPLAAAHGMDVENVATVPAGKKSQVVVALDSDERPGLEELEAVSNELGALFDAKEDAGELNFGAGYTLEVTTPGVGLPLTRPRHWRRNRGRRVTIEGEAYRIGALDGAEDNVVLIEVGGKTPRVHVRPVSALAGAVVEVEFTTPPAAEVELAQLTFDTASEDAAN</sequence>
<keyword evidence="1" id="KW-0963">Cytoplasm</keyword>
<dbReference type="InterPro" id="IPR003728">
    <property type="entry name" value="Ribosome_maturation_RimP"/>
</dbReference>
<dbReference type="SUPFAM" id="SSF75420">
    <property type="entry name" value="YhbC-like, N-terminal domain"/>
    <property type="match status" value="1"/>
</dbReference>
<accession>A0A2S0WEL5</accession>
<dbReference type="KEGG" id="clia:C3E79_06815"/>
<evidence type="ECO:0000313" key="2">
    <source>
        <dbReference type="EMBL" id="AWB84227.1"/>
    </source>
</evidence>